<dbReference type="PROSITE" id="PS00455">
    <property type="entry name" value="AMP_BINDING"/>
    <property type="match status" value="1"/>
</dbReference>
<dbReference type="Gene3D" id="3.30.300.30">
    <property type="match status" value="1"/>
</dbReference>
<feature type="domain" description="AMP-binding enzyme C-terminal" evidence="6">
    <location>
        <begin position="449"/>
        <end position="524"/>
    </location>
</feature>
<evidence type="ECO:0000256" key="2">
    <source>
        <dbReference type="ARBA" id="ARBA00022598"/>
    </source>
</evidence>
<keyword evidence="3" id="KW-0276">Fatty acid metabolism</keyword>
<dbReference type="InterPro" id="IPR000873">
    <property type="entry name" value="AMP-dep_synth/lig_dom"/>
</dbReference>
<dbReference type="STRING" id="1123024.GCA_000423625_01527"/>
<gene>
    <name evidence="7" type="ORF">PA7_07850</name>
</gene>
<dbReference type="PANTHER" id="PTHR43859">
    <property type="entry name" value="ACYL-ACTIVATING ENZYME"/>
    <property type="match status" value="1"/>
</dbReference>
<accession>A0A511D222</accession>
<evidence type="ECO:0000256" key="1">
    <source>
        <dbReference type="ARBA" id="ARBA00006432"/>
    </source>
</evidence>
<name>A0A511D222_9PSEU</name>
<protein>
    <submittedName>
        <fullName evidence="7">Long-chain-fatty-acid--CoA ligase</fullName>
    </submittedName>
</protein>
<keyword evidence="4" id="KW-0443">Lipid metabolism</keyword>
<reference evidence="7 8" key="1">
    <citation type="submission" date="2019-07" db="EMBL/GenBank/DDBJ databases">
        <title>Whole genome shotgun sequence of Pseudonocardia asaccharolytica NBRC 16224.</title>
        <authorList>
            <person name="Hosoyama A."/>
            <person name="Uohara A."/>
            <person name="Ohji S."/>
            <person name="Ichikawa N."/>
        </authorList>
    </citation>
    <scope>NUCLEOTIDE SEQUENCE [LARGE SCALE GENOMIC DNA]</scope>
    <source>
        <strain evidence="7 8">NBRC 16224</strain>
    </source>
</reference>
<dbReference type="PANTHER" id="PTHR43859:SF4">
    <property type="entry name" value="BUTANOATE--COA LIGASE AAE1-RELATED"/>
    <property type="match status" value="1"/>
</dbReference>
<dbReference type="InterPro" id="IPR042099">
    <property type="entry name" value="ANL_N_sf"/>
</dbReference>
<dbReference type="FunFam" id="3.30.300.30:FF:000008">
    <property type="entry name" value="2,3-dihydroxybenzoate-AMP ligase"/>
    <property type="match status" value="1"/>
</dbReference>
<dbReference type="InterPro" id="IPR025110">
    <property type="entry name" value="AMP-bd_C"/>
</dbReference>
<keyword evidence="2 7" id="KW-0436">Ligase</keyword>
<dbReference type="Pfam" id="PF00501">
    <property type="entry name" value="AMP-binding"/>
    <property type="match status" value="1"/>
</dbReference>
<dbReference type="NCBIfam" id="NF004837">
    <property type="entry name" value="PRK06187.1"/>
    <property type="match status" value="1"/>
</dbReference>
<dbReference type="InterPro" id="IPR020845">
    <property type="entry name" value="AMP-binding_CS"/>
</dbReference>
<evidence type="ECO:0000259" key="6">
    <source>
        <dbReference type="Pfam" id="PF13193"/>
    </source>
</evidence>
<organism evidence="7 8">
    <name type="scientific">Pseudonocardia asaccharolytica DSM 44247 = NBRC 16224</name>
    <dbReference type="NCBI Taxonomy" id="1123024"/>
    <lineage>
        <taxon>Bacteria</taxon>
        <taxon>Bacillati</taxon>
        <taxon>Actinomycetota</taxon>
        <taxon>Actinomycetes</taxon>
        <taxon>Pseudonocardiales</taxon>
        <taxon>Pseudonocardiaceae</taxon>
        <taxon>Pseudonocardia</taxon>
    </lineage>
</organism>
<dbReference type="OrthoDB" id="9803968at2"/>
<dbReference type="CDD" id="cd12119">
    <property type="entry name" value="ttLC_FACS_AlkK_like"/>
    <property type="match status" value="1"/>
</dbReference>
<sequence length="547" mass="60146">MYGLMQDRPLSLPHVFHRVEQLFGHKTIVTASSDGETRMTMSEWAERVRRLSSVFDALQISPDGRVGTFCWNTGRHLELYMAAPCTGRVLHTLNLRLFPEQLVYVAGHAEDEVVFVDRSLLPLLWPLADKLTTVRHYIVIDDGADVEIPDDPRVLDYEQLLADAQPHQGRFEIPDENTAAAMCYTSGTTGNPKGVVYSHRSTVLHSLITLTADGIALSERDVVLPVVPMFHANAWGLPYGCLLAGSDMVFPGPNMTPQAILGLLADHKVTVTGGVPTIWMGALPLLGDHDLSALRSILCGGSAVPRALSEAYREALGIPMTHAWGMTETSPLATISTPRTQHAALDEDARADIRARQGQPVPLVDLRLVDPATGEDQPWDDVATGEIQAAGPWIAREYYRGEGGGAQFTEDGWLRTGDVASVDHYGFIRLVDRTKDLVKSGGEWISSVELENHIMAHPKVAEAAVIAVPHEKWVERPLACVVVKPGETLTAEEVIEFLAPRVAKWWLPDAVEFIDEVPKTSVGKFSKKTLRDKFAGYQLALQRVMEP</sequence>
<proteinExistence type="inferred from homology"/>
<dbReference type="GO" id="GO:0006631">
    <property type="term" value="P:fatty acid metabolic process"/>
    <property type="evidence" value="ECO:0007669"/>
    <property type="project" value="UniProtKB-KW"/>
</dbReference>
<dbReference type="EMBL" id="BJVI01000005">
    <property type="protein sequence ID" value="GEL16948.1"/>
    <property type="molecule type" value="Genomic_DNA"/>
</dbReference>
<keyword evidence="8" id="KW-1185">Reference proteome</keyword>
<dbReference type="RefSeq" id="WP_028929531.1">
    <property type="nucleotide sequence ID" value="NZ_AUII01000005.1"/>
</dbReference>
<evidence type="ECO:0000256" key="3">
    <source>
        <dbReference type="ARBA" id="ARBA00022832"/>
    </source>
</evidence>
<comment type="caution">
    <text evidence="7">The sequence shown here is derived from an EMBL/GenBank/DDBJ whole genome shotgun (WGS) entry which is preliminary data.</text>
</comment>
<dbReference type="InterPro" id="IPR045851">
    <property type="entry name" value="AMP-bd_C_sf"/>
</dbReference>
<evidence type="ECO:0000313" key="7">
    <source>
        <dbReference type="EMBL" id="GEL16948.1"/>
    </source>
</evidence>
<dbReference type="SUPFAM" id="SSF56801">
    <property type="entry name" value="Acetyl-CoA synthetase-like"/>
    <property type="match status" value="1"/>
</dbReference>
<feature type="domain" description="AMP-dependent synthetase/ligase" evidence="5">
    <location>
        <begin position="24"/>
        <end position="399"/>
    </location>
</feature>
<dbReference type="Proteomes" id="UP000321328">
    <property type="component" value="Unassembled WGS sequence"/>
</dbReference>
<evidence type="ECO:0000259" key="5">
    <source>
        <dbReference type="Pfam" id="PF00501"/>
    </source>
</evidence>
<evidence type="ECO:0000256" key="4">
    <source>
        <dbReference type="ARBA" id="ARBA00023098"/>
    </source>
</evidence>
<evidence type="ECO:0000313" key="8">
    <source>
        <dbReference type="Proteomes" id="UP000321328"/>
    </source>
</evidence>
<dbReference type="Gene3D" id="3.40.50.12780">
    <property type="entry name" value="N-terminal domain of ligase-like"/>
    <property type="match status" value="1"/>
</dbReference>
<dbReference type="GO" id="GO:0016874">
    <property type="term" value="F:ligase activity"/>
    <property type="evidence" value="ECO:0007669"/>
    <property type="project" value="UniProtKB-KW"/>
</dbReference>
<dbReference type="AlphaFoldDB" id="A0A511D222"/>
<dbReference type="Pfam" id="PF13193">
    <property type="entry name" value="AMP-binding_C"/>
    <property type="match status" value="1"/>
</dbReference>
<comment type="similarity">
    <text evidence="1">Belongs to the ATP-dependent AMP-binding enzyme family.</text>
</comment>